<gene>
    <name evidence="2" type="ORF">BDZ94DRAFT_1273217</name>
</gene>
<comment type="caution">
    <text evidence="2">The sequence shown here is derived from an EMBL/GenBank/DDBJ whole genome shotgun (WGS) entry which is preliminary data.</text>
</comment>
<sequence>MGGLGLGLWFGLACGACRGGHPKMFGNSARHIVWFEVLISKMCLTTALLVETDLRKHFLSSTMGQGPDDDFK</sequence>
<proteinExistence type="predicted"/>
<keyword evidence="3" id="KW-1185">Reference proteome</keyword>
<name>A0A9P5XUT4_9AGAR</name>
<evidence type="ECO:0008006" key="4">
    <source>
        <dbReference type="Google" id="ProtNLM"/>
    </source>
</evidence>
<feature type="signal peptide" evidence="1">
    <location>
        <begin position="1"/>
        <end position="19"/>
    </location>
</feature>
<dbReference type="EMBL" id="MU150372">
    <property type="protein sequence ID" value="KAF9457414.1"/>
    <property type="molecule type" value="Genomic_DNA"/>
</dbReference>
<reference evidence="2" key="1">
    <citation type="submission" date="2020-11" db="EMBL/GenBank/DDBJ databases">
        <authorList>
            <consortium name="DOE Joint Genome Institute"/>
            <person name="Ahrendt S."/>
            <person name="Riley R."/>
            <person name="Andreopoulos W."/>
            <person name="Labutti K."/>
            <person name="Pangilinan J."/>
            <person name="Ruiz-Duenas F.J."/>
            <person name="Barrasa J.M."/>
            <person name="Sanchez-Garcia M."/>
            <person name="Camarero S."/>
            <person name="Miyauchi S."/>
            <person name="Serrano A."/>
            <person name="Linde D."/>
            <person name="Babiker R."/>
            <person name="Drula E."/>
            <person name="Ayuso-Fernandez I."/>
            <person name="Pacheco R."/>
            <person name="Padilla G."/>
            <person name="Ferreira P."/>
            <person name="Barriuso J."/>
            <person name="Kellner H."/>
            <person name="Castanera R."/>
            <person name="Alfaro M."/>
            <person name="Ramirez L."/>
            <person name="Pisabarro A.G."/>
            <person name="Kuo A."/>
            <person name="Tritt A."/>
            <person name="Lipzen A."/>
            <person name="He G."/>
            <person name="Yan M."/>
            <person name="Ng V."/>
            <person name="Cullen D."/>
            <person name="Martin F."/>
            <person name="Rosso M.-N."/>
            <person name="Henrissat B."/>
            <person name="Hibbett D."/>
            <person name="Martinez A.T."/>
            <person name="Grigoriev I.V."/>
        </authorList>
    </citation>
    <scope>NUCLEOTIDE SEQUENCE</scope>
    <source>
        <strain evidence="2">CBS 247.69</strain>
    </source>
</reference>
<accession>A0A9P5XUT4</accession>
<protein>
    <recommendedName>
        <fullName evidence="4">Secreted protein</fullName>
    </recommendedName>
</protein>
<evidence type="ECO:0000256" key="1">
    <source>
        <dbReference type="SAM" id="SignalP"/>
    </source>
</evidence>
<evidence type="ECO:0000313" key="2">
    <source>
        <dbReference type="EMBL" id="KAF9457414.1"/>
    </source>
</evidence>
<dbReference type="AlphaFoldDB" id="A0A9P5XUT4"/>
<evidence type="ECO:0000313" key="3">
    <source>
        <dbReference type="Proteomes" id="UP000807353"/>
    </source>
</evidence>
<keyword evidence="1" id="KW-0732">Signal</keyword>
<organism evidence="2 3">
    <name type="scientific">Collybia nuda</name>
    <dbReference type="NCBI Taxonomy" id="64659"/>
    <lineage>
        <taxon>Eukaryota</taxon>
        <taxon>Fungi</taxon>
        <taxon>Dikarya</taxon>
        <taxon>Basidiomycota</taxon>
        <taxon>Agaricomycotina</taxon>
        <taxon>Agaricomycetes</taxon>
        <taxon>Agaricomycetidae</taxon>
        <taxon>Agaricales</taxon>
        <taxon>Tricholomatineae</taxon>
        <taxon>Clitocybaceae</taxon>
        <taxon>Collybia</taxon>
    </lineage>
</organism>
<dbReference type="Proteomes" id="UP000807353">
    <property type="component" value="Unassembled WGS sequence"/>
</dbReference>
<feature type="chain" id="PRO_5040349661" description="Secreted protein" evidence="1">
    <location>
        <begin position="20"/>
        <end position="72"/>
    </location>
</feature>